<evidence type="ECO:0008006" key="3">
    <source>
        <dbReference type="Google" id="ProtNLM"/>
    </source>
</evidence>
<organism evidence="1 2">
    <name type="scientific">Streptomyces fuscus</name>
    <dbReference type="NCBI Taxonomy" id="3048495"/>
    <lineage>
        <taxon>Bacteria</taxon>
        <taxon>Bacillati</taxon>
        <taxon>Actinomycetota</taxon>
        <taxon>Actinomycetes</taxon>
        <taxon>Kitasatosporales</taxon>
        <taxon>Streptomycetaceae</taxon>
        <taxon>Streptomyces</taxon>
    </lineage>
</organism>
<proteinExistence type="predicted"/>
<evidence type="ECO:0000313" key="1">
    <source>
        <dbReference type="EMBL" id="MDL2075964.1"/>
    </source>
</evidence>
<gene>
    <name evidence="1" type="ORF">QNN03_05875</name>
</gene>
<sequence length="120" mass="13373">MGIFAWWRDRRVSAQLDRLAEAVRSGTALIADATAYEAAGDQAAIPGVVECWDDILQFKANTELPSWTEGWRIPQSQIEDVRAGEQPGELVITFRTPTRFRAIAVTPLLHAEKWRGLVAP</sequence>
<dbReference type="EMBL" id="JASJUS010000004">
    <property type="protein sequence ID" value="MDL2075964.1"/>
    <property type="molecule type" value="Genomic_DNA"/>
</dbReference>
<evidence type="ECO:0000313" key="2">
    <source>
        <dbReference type="Proteomes" id="UP001241926"/>
    </source>
</evidence>
<keyword evidence="2" id="KW-1185">Reference proteome</keyword>
<accession>A0ABT7ITQ8</accession>
<dbReference type="RefSeq" id="WP_261720190.1">
    <property type="nucleotide sequence ID" value="NZ_JASJUS010000004.1"/>
</dbReference>
<comment type="caution">
    <text evidence="1">The sequence shown here is derived from an EMBL/GenBank/DDBJ whole genome shotgun (WGS) entry which is preliminary data.</text>
</comment>
<dbReference type="Proteomes" id="UP001241926">
    <property type="component" value="Unassembled WGS sequence"/>
</dbReference>
<reference evidence="1 2" key="1">
    <citation type="submission" date="2023-05" db="EMBL/GenBank/DDBJ databases">
        <title>Streptomyces fuscus sp. nov., a brown-black pigment producing actinomyces isolated from dry sand of Sea duck farm.</title>
        <authorList>
            <person name="Xie J."/>
            <person name="Shen N."/>
        </authorList>
    </citation>
    <scope>NUCLEOTIDE SEQUENCE [LARGE SCALE GENOMIC DNA]</scope>
    <source>
        <strain evidence="1 2">GXMU-J15</strain>
    </source>
</reference>
<name>A0ABT7ITQ8_9ACTN</name>
<protein>
    <recommendedName>
        <fullName evidence="3">DUF4440 domain-containing protein</fullName>
    </recommendedName>
</protein>